<accession>A0A4Q9B9R7</accession>
<organism evidence="4 5">
    <name type="scientific">Aquirufa antheringensis</name>
    <dbReference type="NCBI Taxonomy" id="2516559"/>
    <lineage>
        <taxon>Bacteria</taxon>
        <taxon>Pseudomonadati</taxon>
        <taxon>Bacteroidota</taxon>
        <taxon>Cytophagia</taxon>
        <taxon>Cytophagales</taxon>
        <taxon>Flectobacillaceae</taxon>
        <taxon>Aquirufa</taxon>
    </lineage>
</organism>
<keyword evidence="5" id="KW-1185">Reference proteome</keyword>
<dbReference type="AlphaFoldDB" id="A0A4Q9B9R7"/>
<dbReference type="Gene3D" id="2.40.170.20">
    <property type="entry name" value="TonB-dependent receptor, beta-barrel domain"/>
    <property type="match status" value="1"/>
</dbReference>
<keyword evidence="3" id="KW-0998">Cell outer membrane</keyword>
<dbReference type="RefSeq" id="WP_130923805.1">
    <property type="nucleotide sequence ID" value="NZ_JAANOM010000003.1"/>
</dbReference>
<dbReference type="InterPro" id="IPR036942">
    <property type="entry name" value="Beta-barrel_TonB_sf"/>
</dbReference>
<comment type="caution">
    <text evidence="4">The sequence shown here is derived from an EMBL/GenBank/DDBJ whole genome shotgun (WGS) entry which is preliminary data.</text>
</comment>
<dbReference type="EMBL" id="SEWY01000005">
    <property type="protein sequence ID" value="TBH71188.1"/>
    <property type="molecule type" value="Genomic_DNA"/>
</dbReference>
<keyword evidence="2" id="KW-0472">Membrane</keyword>
<proteinExistence type="predicted"/>
<dbReference type="Proteomes" id="UP000293583">
    <property type="component" value="Unassembled WGS sequence"/>
</dbReference>
<evidence type="ECO:0000313" key="4">
    <source>
        <dbReference type="EMBL" id="TBH71188.1"/>
    </source>
</evidence>
<gene>
    <name evidence="4" type="ORF">EWU20_10520</name>
</gene>
<comment type="subcellular location">
    <subcellularLocation>
        <location evidence="1">Cell outer membrane</location>
    </subcellularLocation>
</comment>
<name>A0A4Q9B9R7_9BACT</name>
<evidence type="ECO:0000256" key="3">
    <source>
        <dbReference type="ARBA" id="ARBA00023237"/>
    </source>
</evidence>
<dbReference type="GO" id="GO:0009279">
    <property type="term" value="C:cell outer membrane"/>
    <property type="evidence" value="ECO:0007669"/>
    <property type="project" value="UniProtKB-SubCell"/>
</dbReference>
<evidence type="ECO:0000256" key="2">
    <source>
        <dbReference type="ARBA" id="ARBA00023136"/>
    </source>
</evidence>
<dbReference type="OrthoDB" id="1264254at2"/>
<sequence length="554" mass="61976">MRFPSKIVLASSFSLISILSFGQQKKEGTIQNEEFVTEKVRKIEVQPTMSRSFEALNEIPDYSKDHQVDFNFDLSKPQALVLPSIQTNVLGPRTGEELKSPYASIAKNSIKIGAGNYGHTLLNGHFGYNPTAKELRGLYINHDANSIGPTDNAFSSRSENEVKIYSQSLWSKALLKGSVDYRRIATNFYGKESIPTNTPEDAFGVRYDQIKFNGDVYSQTEGKKFSYQAGTEFSSLAGNLAPKEWMSTSYVKANYAISEGLSLRINGDAILSNFTSNTSTNRNFFRLKPSLSYDVLPRLNLQAGINAVQEEELSIYPSVQVRFRANDFIRLFAGFEGDTQFNSYHSSLLTNPWLSQSITLQNTQQKWAVSGGLTGTNERNVSYELKATYGEYAKMAFFTASAADLSQFDIQYSTADAAVSVLSLQANVKMTVTDKIQSDLQVDYTNYGNLGNFLYAYHRPNIQIAWRNSIAVLPKFKVSPEIYYLGGLYGFNPRTQKATTLDNIVDINVKGEYAITEKLTATLSANNIVGKNYQRYLFYPTQGFNFTATLAYSF</sequence>
<evidence type="ECO:0000256" key="1">
    <source>
        <dbReference type="ARBA" id="ARBA00004442"/>
    </source>
</evidence>
<keyword evidence="4" id="KW-0675">Receptor</keyword>
<evidence type="ECO:0000313" key="5">
    <source>
        <dbReference type="Proteomes" id="UP000293583"/>
    </source>
</evidence>
<protein>
    <submittedName>
        <fullName evidence="4">TonB-dependent receptor</fullName>
    </submittedName>
</protein>
<dbReference type="SUPFAM" id="SSF56935">
    <property type="entry name" value="Porins"/>
    <property type="match status" value="1"/>
</dbReference>
<reference evidence="4 5" key="1">
    <citation type="submission" date="2019-02" db="EMBL/GenBank/DDBJ databases">
        <title>Genome of a new Bacteroidetes strain.</title>
        <authorList>
            <person name="Pitt A."/>
        </authorList>
    </citation>
    <scope>NUCLEOTIDE SEQUENCE [LARGE SCALE GENOMIC DNA]</scope>
    <source>
        <strain evidence="4 5">103A-SOEBACH</strain>
    </source>
</reference>